<keyword evidence="3" id="KW-1185">Reference proteome</keyword>
<comment type="caution">
    <text evidence="2">The sequence shown here is derived from an EMBL/GenBank/DDBJ whole genome shotgun (WGS) entry which is preliminary data.</text>
</comment>
<evidence type="ECO:0000256" key="1">
    <source>
        <dbReference type="SAM" id="MobiDB-lite"/>
    </source>
</evidence>
<gene>
    <name evidence="2" type="ORF">Vafri_21394</name>
</gene>
<sequence>MNVAYGATFWASQATMALNIGLQPQLDNNQWSPLHPTAATAAAAVMATQPQSTYHTAYDTTCLPYMAASIPASISDVAGYLGVEYVAQQSTVRTSFTSFPSGAGYSPNGLYGSEYCAAECSDDGDSNLMRYSCTTSSSGSSVHAVTYGGGGAPSGTPVQIQQQQQQQQISAGTSRGRPGTSGSPAAAAAAAAAAATSVPSRALPGAHVGRVKEGALVKRKSMEQLAQSAAVWVVYYNYAVGGPSGTPGALTPDQLVQAYVNRRVHGHTFVVGLAEDAKQLVTAVSSVGGNGASGGGGGAGSSLSGGRSVITSVPPAYLRPLVFLLALAHAGVPYTPITRDNLTAGLPPPGWCLPGSLLQPKTMTTTMTMTTT</sequence>
<evidence type="ECO:0000313" key="3">
    <source>
        <dbReference type="Proteomes" id="UP000747399"/>
    </source>
</evidence>
<feature type="compositionally biased region" description="Low complexity" evidence="1">
    <location>
        <begin position="159"/>
        <end position="188"/>
    </location>
</feature>
<feature type="region of interest" description="Disordered" evidence="1">
    <location>
        <begin position="135"/>
        <end position="188"/>
    </location>
</feature>
<organism evidence="2 3">
    <name type="scientific">Volvox africanus</name>
    <dbReference type="NCBI Taxonomy" id="51714"/>
    <lineage>
        <taxon>Eukaryota</taxon>
        <taxon>Viridiplantae</taxon>
        <taxon>Chlorophyta</taxon>
        <taxon>core chlorophytes</taxon>
        <taxon>Chlorophyceae</taxon>
        <taxon>CS clade</taxon>
        <taxon>Chlamydomonadales</taxon>
        <taxon>Volvocaceae</taxon>
        <taxon>Volvox</taxon>
    </lineage>
</organism>
<dbReference type="AlphaFoldDB" id="A0A8J4BT79"/>
<accession>A0A8J4BT79</accession>
<feature type="non-terminal residue" evidence="2">
    <location>
        <position position="372"/>
    </location>
</feature>
<name>A0A8J4BT79_9CHLO</name>
<reference evidence="2" key="1">
    <citation type="journal article" date="2021" name="Proc. Natl. Acad. Sci. U.S.A.">
        <title>Three genomes in the algal genus Volvox reveal the fate of a haploid sex-determining region after a transition to homothallism.</title>
        <authorList>
            <person name="Yamamoto K."/>
            <person name="Hamaji T."/>
            <person name="Kawai-Toyooka H."/>
            <person name="Matsuzaki R."/>
            <person name="Takahashi F."/>
            <person name="Nishimura Y."/>
            <person name="Kawachi M."/>
            <person name="Noguchi H."/>
            <person name="Minakuchi Y."/>
            <person name="Umen J.G."/>
            <person name="Toyoda A."/>
            <person name="Nozaki H."/>
        </authorList>
    </citation>
    <scope>NUCLEOTIDE SEQUENCE</scope>
    <source>
        <strain evidence="2">NIES-3780</strain>
    </source>
</reference>
<dbReference type="Proteomes" id="UP000747399">
    <property type="component" value="Unassembled WGS sequence"/>
</dbReference>
<dbReference type="EMBL" id="BNCO01000110">
    <property type="protein sequence ID" value="GIL68087.1"/>
    <property type="molecule type" value="Genomic_DNA"/>
</dbReference>
<protein>
    <submittedName>
        <fullName evidence="2">Uncharacterized protein</fullName>
    </submittedName>
</protein>
<proteinExistence type="predicted"/>
<evidence type="ECO:0000313" key="2">
    <source>
        <dbReference type="EMBL" id="GIL68087.1"/>
    </source>
</evidence>